<keyword evidence="12" id="KW-1185">Reference proteome</keyword>
<protein>
    <recommendedName>
        <fullName evidence="10">BED-type domain-containing protein</fullName>
    </recommendedName>
</protein>
<sequence>MPRLPLTPDRPPSSTASSINADDPDTRPLLDESRQRASHFLQGFADFALPGATCWRSRSGWCWRPCSRRCNGDVAGQRRAAAAAVGAAAAEPQPGGREKFAVLRPGPNAGGHREGARDDGAVVMAYGVFLNRLLNFMGVGFSLYGLAAVYQYFSRDPIIKHMVKCRYCRKRINEKALRCVNCSSWQDGREDLQPN</sequence>
<evidence type="ECO:0000256" key="9">
    <source>
        <dbReference type="SAM" id="Phobius"/>
    </source>
</evidence>
<dbReference type="GO" id="GO:0016020">
    <property type="term" value="C:membrane"/>
    <property type="evidence" value="ECO:0007669"/>
    <property type="project" value="UniProtKB-SubCell"/>
</dbReference>
<keyword evidence="6 9" id="KW-1133">Transmembrane helix</keyword>
<name>G2RDK4_THETT</name>
<feature type="transmembrane region" description="Helical" evidence="9">
    <location>
        <begin position="133"/>
        <end position="153"/>
    </location>
</feature>
<dbReference type="InterPro" id="IPR037673">
    <property type="entry name" value="MSC/AndL"/>
</dbReference>
<evidence type="ECO:0000313" key="11">
    <source>
        <dbReference type="EMBL" id="AEO70789.1"/>
    </source>
</evidence>
<dbReference type="InterPro" id="IPR036019">
    <property type="entry name" value="MscL_channel"/>
</dbReference>
<dbReference type="InterPro" id="IPR003656">
    <property type="entry name" value="Znf_BED"/>
</dbReference>
<evidence type="ECO:0000256" key="5">
    <source>
        <dbReference type="ARBA" id="ARBA00022833"/>
    </source>
</evidence>
<dbReference type="Proteomes" id="UP000008181">
    <property type="component" value="Chromosome 5"/>
</dbReference>
<keyword evidence="4" id="KW-0863">Zinc-finger</keyword>
<dbReference type="HOGENOM" id="CLU_1397207_0_0_1"/>
<gene>
    <name evidence="11" type="ORF">THITE_130699</name>
</gene>
<dbReference type="Pfam" id="PF02892">
    <property type="entry name" value="zf-BED"/>
    <property type="match status" value="1"/>
</dbReference>
<evidence type="ECO:0000313" key="12">
    <source>
        <dbReference type="Proteomes" id="UP000008181"/>
    </source>
</evidence>
<dbReference type="GeneID" id="11522884"/>
<evidence type="ECO:0000256" key="4">
    <source>
        <dbReference type="ARBA" id="ARBA00022771"/>
    </source>
</evidence>
<evidence type="ECO:0000256" key="2">
    <source>
        <dbReference type="ARBA" id="ARBA00022692"/>
    </source>
</evidence>
<dbReference type="EMBL" id="CP003013">
    <property type="protein sequence ID" value="AEO70789.1"/>
    <property type="molecule type" value="Genomic_DNA"/>
</dbReference>
<dbReference type="GO" id="GO:0003677">
    <property type="term" value="F:DNA binding"/>
    <property type="evidence" value="ECO:0007669"/>
    <property type="project" value="InterPro"/>
</dbReference>
<dbReference type="KEGG" id="ttt:THITE_130699"/>
<evidence type="ECO:0000256" key="1">
    <source>
        <dbReference type="ARBA" id="ARBA00004141"/>
    </source>
</evidence>
<evidence type="ECO:0000259" key="10">
    <source>
        <dbReference type="Pfam" id="PF02892"/>
    </source>
</evidence>
<feature type="domain" description="BED-type" evidence="10">
    <location>
        <begin position="148"/>
        <end position="175"/>
    </location>
</feature>
<evidence type="ECO:0000256" key="7">
    <source>
        <dbReference type="ARBA" id="ARBA00023136"/>
    </source>
</evidence>
<keyword evidence="2 9" id="KW-0812">Transmembrane</keyword>
<keyword evidence="3" id="KW-0479">Metal-binding</keyword>
<keyword evidence="5" id="KW-0862">Zinc</keyword>
<evidence type="ECO:0000256" key="8">
    <source>
        <dbReference type="SAM" id="MobiDB-lite"/>
    </source>
</evidence>
<dbReference type="eggNOG" id="ENOG502S1S2">
    <property type="taxonomic scope" value="Eukaryota"/>
</dbReference>
<keyword evidence="7 9" id="KW-0472">Membrane</keyword>
<feature type="region of interest" description="Disordered" evidence="8">
    <location>
        <begin position="1"/>
        <end position="29"/>
    </location>
</feature>
<dbReference type="SUPFAM" id="SSF81330">
    <property type="entry name" value="Gated mechanosensitive channel"/>
    <property type="match status" value="1"/>
</dbReference>
<evidence type="ECO:0000256" key="6">
    <source>
        <dbReference type="ARBA" id="ARBA00022989"/>
    </source>
</evidence>
<dbReference type="GO" id="GO:0008270">
    <property type="term" value="F:zinc ion binding"/>
    <property type="evidence" value="ECO:0007669"/>
    <property type="project" value="UniProtKB-KW"/>
</dbReference>
<proteinExistence type="predicted"/>
<dbReference type="AlphaFoldDB" id="G2RDK4"/>
<evidence type="ECO:0000256" key="3">
    <source>
        <dbReference type="ARBA" id="ARBA00022723"/>
    </source>
</evidence>
<reference evidence="11 12" key="1">
    <citation type="journal article" date="2011" name="Nat. Biotechnol.">
        <title>Comparative genomic analysis of the thermophilic biomass-degrading fungi Myceliophthora thermophila and Thielavia terrestris.</title>
        <authorList>
            <person name="Berka R.M."/>
            <person name="Grigoriev I.V."/>
            <person name="Otillar R."/>
            <person name="Salamov A."/>
            <person name="Grimwood J."/>
            <person name="Reid I."/>
            <person name="Ishmael N."/>
            <person name="John T."/>
            <person name="Darmond C."/>
            <person name="Moisan M.-C."/>
            <person name="Henrissat B."/>
            <person name="Coutinho P.M."/>
            <person name="Lombard V."/>
            <person name="Natvig D.O."/>
            <person name="Lindquist E."/>
            <person name="Schmutz J."/>
            <person name="Lucas S."/>
            <person name="Harris P."/>
            <person name="Powlowski J."/>
            <person name="Bellemare A."/>
            <person name="Taylor D."/>
            <person name="Butler G."/>
            <person name="de Vries R.P."/>
            <person name="Allijn I.E."/>
            <person name="van den Brink J."/>
            <person name="Ushinsky S."/>
            <person name="Storms R."/>
            <person name="Powell A.J."/>
            <person name="Paulsen I.T."/>
            <person name="Elbourne L.D.H."/>
            <person name="Baker S.E."/>
            <person name="Magnuson J."/>
            <person name="LaBoissiere S."/>
            <person name="Clutterbuck A.J."/>
            <person name="Martinez D."/>
            <person name="Wogulis M."/>
            <person name="de Leon A.L."/>
            <person name="Rey M.W."/>
            <person name="Tsang A."/>
        </authorList>
    </citation>
    <scope>NUCLEOTIDE SEQUENCE [LARGE SCALE GENOMIC DNA]</scope>
    <source>
        <strain evidence="12">ATCC 38088 / NRRL 8126</strain>
    </source>
</reference>
<dbReference type="OrthoDB" id="10010920at2759"/>
<dbReference type="PANTHER" id="PTHR30266:SF2">
    <property type="entry name" value="LARGE-CONDUCTANCE MECHANOSENSITIVE CHANNEL"/>
    <property type="match status" value="1"/>
</dbReference>
<dbReference type="RefSeq" id="XP_003657125.1">
    <property type="nucleotide sequence ID" value="XM_003657077.1"/>
</dbReference>
<accession>G2RDK4</accession>
<organism evidence="11 12">
    <name type="scientific">Thermothielavioides terrestris (strain ATCC 38088 / NRRL 8126)</name>
    <name type="common">Thielavia terrestris</name>
    <dbReference type="NCBI Taxonomy" id="578455"/>
    <lineage>
        <taxon>Eukaryota</taxon>
        <taxon>Fungi</taxon>
        <taxon>Dikarya</taxon>
        <taxon>Ascomycota</taxon>
        <taxon>Pezizomycotina</taxon>
        <taxon>Sordariomycetes</taxon>
        <taxon>Sordariomycetidae</taxon>
        <taxon>Sordariales</taxon>
        <taxon>Chaetomiaceae</taxon>
        <taxon>Thermothielavioides</taxon>
        <taxon>Thermothielavioides terrestris</taxon>
    </lineage>
</organism>
<dbReference type="PANTHER" id="PTHR30266">
    <property type="entry name" value="MECHANOSENSITIVE CHANNEL MSCL"/>
    <property type="match status" value="1"/>
</dbReference>
<dbReference type="GO" id="GO:0008381">
    <property type="term" value="F:mechanosensitive monoatomic ion channel activity"/>
    <property type="evidence" value="ECO:0007669"/>
    <property type="project" value="TreeGrafter"/>
</dbReference>
<comment type="subcellular location">
    <subcellularLocation>
        <location evidence="1">Membrane</location>
        <topology evidence="1">Multi-pass membrane protein</topology>
    </subcellularLocation>
</comment>